<accession>A0ABP9R813</accession>
<comment type="caution">
    <text evidence="8">The sequence shown here is derived from an EMBL/GenBank/DDBJ whole genome shotgun (WGS) entry which is preliminary data.</text>
</comment>
<comment type="similarity">
    <text evidence="2">Belongs to the EamA transporter family.</text>
</comment>
<feature type="transmembrane region" description="Helical" evidence="6">
    <location>
        <begin position="247"/>
        <end position="266"/>
    </location>
</feature>
<sequence>MTARAILYLCVVVLLFAGNLLVGKLATASLPPLTLALARMLVAFIAVSALFGRAAWQQREALRRQARALTAMAITGMALFNATLYSALRTTESTNVAVLESMIPAVTALVMALFFRERLGGVKWAGIVMSAFGAAWVVTDGEPLGILQRLQVGDAFVGGAVASWVLYMLAVRRWLGRIPFYASLVPMTGIAVACLAPLSLLENWLLDTKWHLDGQALAAMLYLGIGPSLIALVCYNRALLLVGPSRTATSLNLLPVATMLLGYWLLGTPITPSQIVGAAVTIVGVSLVTLNLPRGW</sequence>
<evidence type="ECO:0000313" key="8">
    <source>
        <dbReference type="EMBL" id="GAA5172905.1"/>
    </source>
</evidence>
<dbReference type="EMBL" id="BAABKI010000011">
    <property type="protein sequence ID" value="GAA5172905.1"/>
    <property type="molecule type" value="Genomic_DNA"/>
</dbReference>
<dbReference type="InterPro" id="IPR050638">
    <property type="entry name" value="AA-Vitamin_Transporters"/>
</dbReference>
<dbReference type="PANTHER" id="PTHR32322">
    <property type="entry name" value="INNER MEMBRANE TRANSPORTER"/>
    <property type="match status" value="1"/>
</dbReference>
<dbReference type="SUPFAM" id="SSF103481">
    <property type="entry name" value="Multidrug resistance efflux transporter EmrE"/>
    <property type="match status" value="2"/>
</dbReference>
<dbReference type="InterPro" id="IPR000620">
    <property type="entry name" value="EamA_dom"/>
</dbReference>
<keyword evidence="4 6" id="KW-1133">Transmembrane helix</keyword>
<feature type="transmembrane region" description="Helical" evidence="6">
    <location>
        <begin position="68"/>
        <end position="88"/>
    </location>
</feature>
<dbReference type="EMBL" id="BAABKI010000016">
    <property type="protein sequence ID" value="GAA5174207.1"/>
    <property type="molecule type" value="Genomic_DNA"/>
</dbReference>
<evidence type="ECO:0000259" key="7">
    <source>
        <dbReference type="Pfam" id="PF00892"/>
    </source>
</evidence>
<protein>
    <submittedName>
        <fullName evidence="8">DMT family transporter</fullName>
    </submittedName>
</protein>
<reference evidence="8" key="3">
    <citation type="submission" date="2023-12" db="EMBL/GenBank/DDBJ databases">
        <authorList>
            <person name="Sun Q."/>
            <person name="Inoue M."/>
        </authorList>
    </citation>
    <scope>NUCLEOTIDE SEQUENCE</scope>
    <source>
        <strain evidence="8">JCM 18472</strain>
    </source>
</reference>
<feature type="transmembrane region" description="Helical" evidence="6">
    <location>
        <begin position="272"/>
        <end position="292"/>
    </location>
</feature>
<dbReference type="PANTHER" id="PTHR32322:SF2">
    <property type="entry name" value="EAMA DOMAIN-CONTAINING PROTEIN"/>
    <property type="match status" value="1"/>
</dbReference>
<feature type="transmembrane region" description="Helical" evidence="6">
    <location>
        <begin position="94"/>
        <end position="115"/>
    </location>
</feature>
<name>A0ABP9R813_9GAMM</name>
<feature type="transmembrane region" description="Helical" evidence="6">
    <location>
        <begin position="151"/>
        <end position="171"/>
    </location>
</feature>
<keyword evidence="10" id="KW-1185">Reference proteome</keyword>
<evidence type="ECO:0000256" key="3">
    <source>
        <dbReference type="ARBA" id="ARBA00022692"/>
    </source>
</evidence>
<reference evidence="8" key="1">
    <citation type="journal article" date="2014" name="Int. J. Syst. Evol. Microbiol.">
        <title>Complete genome of a new Firmicutes species belonging to the dominant human colonic microbiota ('Ruminococcus bicirculans') reveals two chromosomes and a selective capacity to utilize plant glucans.</title>
        <authorList>
            <consortium name="NISC Comparative Sequencing Program"/>
            <person name="Wegmann U."/>
            <person name="Louis P."/>
            <person name="Goesmann A."/>
            <person name="Henrissat B."/>
            <person name="Duncan S.H."/>
            <person name="Flint H.J."/>
        </authorList>
    </citation>
    <scope>NUCLEOTIDE SEQUENCE</scope>
    <source>
        <strain evidence="8">JCM 18472</strain>
    </source>
</reference>
<dbReference type="Pfam" id="PF00892">
    <property type="entry name" value="EamA"/>
    <property type="match status" value="2"/>
</dbReference>
<feature type="transmembrane region" description="Helical" evidence="6">
    <location>
        <begin position="38"/>
        <end position="56"/>
    </location>
</feature>
<feature type="transmembrane region" description="Helical" evidence="6">
    <location>
        <begin position="122"/>
        <end position="139"/>
    </location>
</feature>
<evidence type="ECO:0000313" key="9">
    <source>
        <dbReference type="EMBL" id="GAA5174207.1"/>
    </source>
</evidence>
<feature type="domain" description="EamA" evidence="7">
    <location>
        <begin position="4"/>
        <end position="138"/>
    </location>
</feature>
<feature type="domain" description="EamA" evidence="7">
    <location>
        <begin position="153"/>
        <end position="289"/>
    </location>
</feature>
<evidence type="ECO:0000256" key="2">
    <source>
        <dbReference type="ARBA" id="ARBA00007362"/>
    </source>
</evidence>
<proteinExistence type="inferred from homology"/>
<comment type="subcellular location">
    <subcellularLocation>
        <location evidence="1">Membrane</location>
        <topology evidence="1">Multi-pass membrane protein</topology>
    </subcellularLocation>
</comment>
<keyword evidence="5 6" id="KW-0472">Membrane</keyword>
<dbReference type="RefSeq" id="WP_051907461.1">
    <property type="nucleotide sequence ID" value="NZ_BAABKI010000011.1"/>
</dbReference>
<evidence type="ECO:0000313" key="10">
    <source>
        <dbReference type="Proteomes" id="UP001500074"/>
    </source>
</evidence>
<dbReference type="InterPro" id="IPR037185">
    <property type="entry name" value="EmrE-like"/>
</dbReference>
<organism evidence="8 10">
    <name type="scientific">Modicisalibacter zincidurans</name>
    <dbReference type="NCBI Taxonomy" id="1178777"/>
    <lineage>
        <taxon>Bacteria</taxon>
        <taxon>Pseudomonadati</taxon>
        <taxon>Pseudomonadota</taxon>
        <taxon>Gammaproteobacteria</taxon>
        <taxon>Oceanospirillales</taxon>
        <taxon>Halomonadaceae</taxon>
        <taxon>Modicisalibacter</taxon>
    </lineage>
</organism>
<gene>
    <name evidence="8" type="ORF">GCM10023342_10430</name>
    <name evidence="9" type="ORF">GCM10023342_14620</name>
</gene>
<dbReference type="Proteomes" id="UP001500074">
    <property type="component" value="Unassembled WGS sequence"/>
</dbReference>
<keyword evidence="3 6" id="KW-0812">Transmembrane</keyword>
<feature type="transmembrane region" description="Helical" evidence="6">
    <location>
        <begin position="216"/>
        <end position="235"/>
    </location>
</feature>
<reference evidence="10" key="2">
    <citation type="journal article" date="2019" name="Int. J. Syst. Evol. Microbiol.">
        <title>The Global Catalogue of Microorganisms (GCM) 10K type strain sequencing project: providing services to taxonomists for standard genome sequencing and annotation.</title>
        <authorList>
            <consortium name="The Broad Institute Genomics Platform"/>
            <consortium name="The Broad Institute Genome Sequencing Center for Infectious Disease"/>
            <person name="Wu L."/>
            <person name="Ma J."/>
        </authorList>
    </citation>
    <scope>NUCLEOTIDE SEQUENCE [LARGE SCALE GENOMIC DNA]</scope>
    <source>
        <strain evidence="10">JCM 18472</strain>
    </source>
</reference>
<evidence type="ECO:0000256" key="5">
    <source>
        <dbReference type="ARBA" id="ARBA00023136"/>
    </source>
</evidence>
<evidence type="ECO:0000256" key="1">
    <source>
        <dbReference type="ARBA" id="ARBA00004141"/>
    </source>
</evidence>
<evidence type="ECO:0000256" key="4">
    <source>
        <dbReference type="ARBA" id="ARBA00022989"/>
    </source>
</evidence>
<evidence type="ECO:0000256" key="6">
    <source>
        <dbReference type="SAM" id="Phobius"/>
    </source>
</evidence>
<feature type="transmembrane region" description="Helical" evidence="6">
    <location>
        <begin position="178"/>
        <end position="201"/>
    </location>
</feature>